<proteinExistence type="predicted"/>
<dbReference type="AlphaFoldDB" id="A0A916Y840"/>
<feature type="coiled-coil region" evidence="1">
    <location>
        <begin position="85"/>
        <end position="126"/>
    </location>
</feature>
<gene>
    <name evidence="3" type="ORF">GCM10010915_11910</name>
</gene>
<keyword evidence="1" id="KW-0175">Coiled coil</keyword>
<organism evidence="3 4">
    <name type="scientific">Microbacterium faecale</name>
    <dbReference type="NCBI Taxonomy" id="1804630"/>
    <lineage>
        <taxon>Bacteria</taxon>
        <taxon>Bacillati</taxon>
        <taxon>Actinomycetota</taxon>
        <taxon>Actinomycetes</taxon>
        <taxon>Micrococcales</taxon>
        <taxon>Microbacteriaceae</taxon>
        <taxon>Microbacterium</taxon>
    </lineage>
</organism>
<accession>A0A916Y840</accession>
<protein>
    <recommendedName>
        <fullName evidence="5">Scaffolding protein</fullName>
    </recommendedName>
</protein>
<dbReference type="Proteomes" id="UP000633205">
    <property type="component" value="Unassembled WGS sequence"/>
</dbReference>
<evidence type="ECO:0000256" key="1">
    <source>
        <dbReference type="SAM" id="Coils"/>
    </source>
</evidence>
<evidence type="ECO:0000313" key="3">
    <source>
        <dbReference type="EMBL" id="GGD33136.1"/>
    </source>
</evidence>
<evidence type="ECO:0000313" key="4">
    <source>
        <dbReference type="Proteomes" id="UP000633205"/>
    </source>
</evidence>
<feature type="region of interest" description="Disordered" evidence="2">
    <location>
        <begin position="25"/>
        <end position="82"/>
    </location>
</feature>
<feature type="compositionally biased region" description="Pro residues" evidence="2">
    <location>
        <begin position="41"/>
        <end position="73"/>
    </location>
</feature>
<feature type="compositionally biased region" description="Gly residues" evidence="2">
    <location>
        <begin position="187"/>
        <end position="196"/>
    </location>
</feature>
<feature type="region of interest" description="Disordered" evidence="2">
    <location>
        <begin position="177"/>
        <end position="213"/>
    </location>
</feature>
<name>A0A916Y840_9MICO</name>
<evidence type="ECO:0008006" key="5">
    <source>
        <dbReference type="Google" id="ProtNLM"/>
    </source>
</evidence>
<comment type="caution">
    <text evidence="3">The sequence shown here is derived from an EMBL/GenBank/DDBJ whole genome shotgun (WGS) entry which is preliminary data.</text>
</comment>
<reference evidence="3" key="2">
    <citation type="submission" date="2020-09" db="EMBL/GenBank/DDBJ databases">
        <authorList>
            <person name="Sun Q."/>
            <person name="Zhou Y."/>
        </authorList>
    </citation>
    <scope>NUCLEOTIDE SEQUENCE</scope>
    <source>
        <strain evidence="3">CGMCC 1.15152</strain>
    </source>
</reference>
<sequence>MYKQHHYGPRALSRFDYLGIRFVEGEDGANPTTGQGGEQPPANPPAQPAPTPQPPAQQTPPAQPAPPTQPPAQPIQYKGNPDEYVRELREEAKTHRLAAEKATSDFEAAQKERDALTAERDSLARERALLLNAPKHGARADLLLDSSSFMKTFADVDLTDEEAVKTAITNAVEKNSTFRAKSLPATSGGGHQGGGTPKTNISLEGAVKSRLGG</sequence>
<dbReference type="EMBL" id="BMHO01000001">
    <property type="protein sequence ID" value="GGD33136.1"/>
    <property type="molecule type" value="Genomic_DNA"/>
</dbReference>
<keyword evidence="4" id="KW-1185">Reference proteome</keyword>
<evidence type="ECO:0000256" key="2">
    <source>
        <dbReference type="SAM" id="MobiDB-lite"/>
    </source>
</evidence>
<reference evidence="3" key="1">
    <citation type="journal article" date="2014" name="Int. J. Syst. Evol. Microbiol.">
        <title>Complete genome sequence of Corynebacterium casei LMG S-19264T (=DSM 44701T), isolated from a smear-ripened cheese.</title>
        <authorList>
            <consortium name="US DOE Joint Genome Institute (JGI-PGF)"/>
            <person name="Walter F."/>
            <person name="Albersmeier A."/>
            <person name="Kalinowski J."/>
            <person name="Ruckert C."/>
        </authorList>
    </citation>
    <scope>NUCLEOTIDE SEQUENCE</scope>
    <source>
        <strain evidence="3">CGMCC 1.15152</strain>
    </source>
</reference>